<keyword evidence="6" id="KW-1185">Reference proteome</keyword>
<reference evidence="5" key="1">
    <citation type="journal article" date="2023" name="Nat. Commun.">
        <title>Diploid and tetraploid genomes of Acorus and the evolution of monocots.</title>
        <authorList>
            <person name="Ma L."/>
            <person name="Liu K.W."/>
            <person name="Li Z."/>
            <person name="Hsiao Y.Y."/>
            <person name="Qi Y."/>
            <person name="Fu T."/>
            <person name="Tang G.D."/>
            <person name="Zhang D."/>
            <person name="Sun W.H."/>
            <person name="Liu D.K."/>
            <person name="Li Y."/>
            <person name="Chen G.Z."/>
            <person name="Liu X.D."/>
            <person name="Liao X.Y."/>
            <person name="Jiang Y.T."/>
            <person name="Yu X."/>
            <person name="Hao Y."/>
            <person name="Huang J."/>
            <person name="Zhao X.W."/>
            <person name="Ke S."/>
            <person name="Chen Y.Y."/>
            <person name="Wu W.L."/>
            <person name="Hsu J.L."/>
            <person name="Lin Y.F."/>
            <person name="Huang M.D."/>
            <person name="Li C.Y."/>
            <person name="Huang L."/>
            <person name="Wang Z.W."/>
            <person name="Zhao X."/>
            <person name="Zhong W.Y."/>
            <person name="Peng D.H."/>
            <person name="Ahmad S."/>
            <person name="Lan S."/>
            <person name="Zhang J.S."/>
            <person name="Tsai W.C."/>
            <person name="Van de Peer Y."/>
            <person name="Liu Z.J."/>
        </authorList>
    </citation>
    <scope>NUCLEOTIDE SEQUENCE</scope>
    <source>
        <strain evidence="5">SCP</strain>
    </source>
</reference>
<evidence type="ECO:0000256" key="2">
    <source>
        <dbReference type="ARBA" id="ARBA00004906"/>
    </source>
</evidence>
<keyword evidence="3" id="KW-0833">Ubl conjugation pathway</keyword>
<reference evidence="5" key="2">
    <citation type="submission" date="2023-06" db="EMBL/GenBank/DDBJ databases">
        <authorList>
            <person name="Ma L."/>
            <person name="Liu K.-W."/>
            <person name="Li Z."/>
            <person name="Hsiao Y.-Y."/>
            <person name="Qi Y."/>
            <person name="Fu T."/>
            <person name="Tang G."/>
            <person name="Zhang D."/>
            <person name="Sun W.-H."/>
            <person name="Liu D.-K."/>
            <person name="Li Y."/>
            <person name="Chen G.-Z."/>
            <person name="Liu X.-D."/>
            <person name="Liao X.-Y."/>
            <person name="Jiang Y.-T."/>
            <person name="Yu X."/>
            <person name="Hao Y."/>
            <person name="Huang J."/>
            <person name="Zhao X.-W."/>
            <person name="Ke S."/>
            <person name="Chen Y.-Y."/>
            <person name="Wu W.-L."/>
            <person name="Hsu J.-L."/>
            <person name="Lin Y.-F."/>
            <person name="Huang M.-D."/>
            <person name="Li C.-Y."/>
            <person name="Huang L."/>
            <person name="Wang Z.-W."/>
            <person name="Zhao X."/>
            <person name="Zhong W.-Y."/>
            <person name="Peng D.-H."/>
            <person name="Ahmad S."/>
            <person name="Lan S."/>
            <person name="Zhang J.-S."/>
            <person name="Tsai W.-C."/>
            <person name="Van De Peer Y."/>
            <person name="Liu Z.-J."/>
        </authorList>
    </citation>
    <scope>NUCLEOTIDE SEQUENCE</scope>
    <source>
        <strain evidence="5">SCP</strain>
        <tissue evidence="5">Leaves</tissue>
    </source>
</reference>
<dbReference type="PANTHER" id="PTHR31060:SF7">
    <property type="entry name" value="OS06G0129200 PROTEIN"/>
    <property type="match status" value="1"/>
</dbReference>
<dbReference type="Proteomes" id="UP001179952">
    <property type="component" value="Unassembled WGS sequence"/>
</dbReference>
<accession>A0AAV9BD62</accession>
<evidence type="ECO:0000313" key="5">
    <source>
        <dbReference type="EMBL" id="KAK1274102.1"/>
    </source>
</evidence>
<dbReference type="InterPro" id="IPR058039">
    <property type="entry name" value="At3g05675-like_ankyrin"/>
</dbReference>
<organism evidence="5 6">
    <name type="scientific">Acorus gramineus</name>
    <name type="common">Dwarf sweet flag</name>
    <dbReference type="NCBI Taxonomy" id="55184"/>
    <lineage>
        <taxon>Eukaryota</taxon>
        <taxon>Viridiplantae</taxon>
        <taxon>Streptophyta</taxon>
        <taxon>Embryophyta</taxon>
        <taxon>Tracheophyta</taxon>
        <taxon>Spermatophyta</taxon>
        <taxon>Magnoliopsida</taxon>
        <taxon>Liliopsida</taxon>
        <taxon>Acoraceae</taxon>
        <taxon>Acorus</taxon>
    </lineage>
</organism>
<proteinExistence type="predicted"/>
<dbReference type="PANTHER" id="PTHR31060">
    <property type="entry name" value="OSJNBA0011J08.25 PROTEIN-RELATED"/>
    <property type="match status" value="1"/>
</dbReference>
<dbReference type="Pfam" id="PF25553">
    <property type="entry name" value="BTB-POZ_ANK-like"/>
    <property type="match status" value="1"/>
</dbReference>
<evidence type="ECO:0000256" key="3">
    <source>
        <dbReference type="ARBA" id="ARBA00022786"/>
    </source>
</evidence>
<evidence type="ECO:0000256" key="1">
    <source>
        <dbReference type="ARBA" id="ARBA00002668"/>
    </source>
</evidence>
<dbReference type="AlphaFoldDB" id="A0AAV9BD62"/>
<comment type="pathway">
    <text evidence="2">Protein modification; protein ubiquitination.</text>
</comment>
<gene>
    <name evidence="5" type="ORF">QJS04_geneDACA010738</name>
</gene>
<protein>
    <submittedName>
        <fullName evidence="5">BTB/POZ domain-containing protein</fullName>
    </submittedName>
</protein>
<feature type="domain" description="At3g05675-like ankyrin-like" evidence="4">
    <location>
        <begin position="227"/>
        <end position="417"/>
    </location>
</feature>
<sequence length="438" mass="49339">MEEAKPLETCEFGDRITSDITVRLINSDRRPEWFYCHSFILKRKSKFFADRLSAFSSNHPSLDAPLCIEIQCSVSDYDHHAKLLRLLYLPNDSVVDSCDSVKSALGVLQVAISLCCEEIAQSCIQYLEAMPWDEKEEEEILKIAPHLGPEAMHILARLHPVNQTAAKNVIISAIRFATSLDESFPPFTDELKTSAQEQIEYMLSEDEDAPLVMADTDVKAATKTGLFQMFSAFETALNRLPSGFVESPEATEQKVLQSLLDIEWMCSILPKLDMMKDFVMKWVDMSNNVLAVVQDEKLESGIWVVKAKLMSVVGKVLEAVGYGNVILPAPTRVKFLKIWLPYIRKIKPLLDLKGAEDESFMYKMDSDLCQSIEGAVISLVLALPSNDQAEILTDWMNTEQLKYPDLSEAFEVWCYRTKSAKRRLVVGFDGVGNPTVSL</sequence>
<evidence type="ECO:0000259" key="4">
    <source>
        <dbReference type="Pfam" id="PF25553"/>
    </source>
</evidence>
<dbReference type="InterPro" id="IPR038920">
    <property type="entry name" value="At3g05675-like"/>
</dbReference>
<comment type="function">
    <text evidence="1">May act as a substrate-specific adapter of an E3 ubiquitin-protein ligase complex (CUL3-RBX1-BTB) which mediates the ubiquitination and subsequent proteasomal degradation of target proteins.</text>
</comment>
<comment type="caution">
    <text evidence="5">The sequence shown here is derived from an EMBL/GenBank/DDBJ whole genome shotgun (WGS) entry which is preliminary data.</text>
</comment>
<dbReference type="InterPro" id="IPR011333">
    <property type="entry name" value="SKP1/BTB/POZ_sf"/>
</dbReference>
<name>A0AAV9BD62_ACOGR</name>
<evidence type="ECO:0000313" key="6">
    <source>
        <dbReference type="Proteomes" id="UP001179952"/>
    </source>
</evidence>
<dbReference type="Gene3D" id="3.30.710.10">
    <property type="entry name" value="Potassium Channel Kv1.1, Chain A"/>
    <property type="match status" value="1"/>
</dbReference>
<dbReference type="EMBL" id="JAUJYN010000004">
    <property type="protein sequence ID" value="KAK1274102.1"/>
    <property type="molecule type" value="Genomic_DNA"/>
</dbReference>